<comment type="caution">
    <text evidence="2">The sequence shown here is derived from an EMBL/GenBank/DDBJ whole genome shotgun (WGS) entry which is preliminary data.</text>
</comment>
<dbReference type="STRING" id="1798384.A3D03_02335"/>
<reference evidence="2 3" key="1">
    <citation type="journal article" date="2016" name="Nat. Commun.">
        <title>Thousands of microbial genomes shed light on interconnected biogeochemical processes in an aquifer system.</title>
        <authorList>
            <person name="Anantharaman K."/>
            <person name="Brown C.T."/>
            <person name="Hug L.A."/>
            <person name="Sharon I."/>
            <person name="Castelle C.J."/>
            <person name="Probst A.J."/>
            <person name="Thomas B.C."/>
            <person name="Singh A."/>
            <person name="Wilkins M.J."/>
            <person name="Karaoz U."/>
            <person name="Brodie E.L."/>
            <person name="Williams K.H."/>
            <person name="Hubbard S.S."/>
            <person name="Banfield J.F."/>
        </authorList>
    </citation>
    <scope>NUCLEOTIDE SEQUENCE [LARGE SCALE GENOMIC DNA]</scope>
</reference>
<keyword evidence="1" id="KW-1133">Transmembrane helix</keyword>
<evidence type="ECO:0000313" key="3">
    <source>
        <dbReference type="Proteomes" id="UP000177092"/>
    </source>
</evidence>
<keyword evidence="1" id="KW-0812">Transmembrane</keyword>
<dbReference type="AlphaFoldDB" id="A0A1F6A9X0"/>
<protein>
    <submittedName>
        <fullName evidence="2">Uncharacterized protein</fullName>
    </submittedName>
</protein>
<sequence length="292" mass="31423">MSKLAARILISSVLFSIGLIFSSESVYGARSVKIDSFEDSFHNDEEGEVQVSLIGFDEGEEIRVKGAFAGDGSTNYFGFTKIGGEWIKNSTKSEDQPVVNVTSWDYKLKIKPDPADSGFHGTDDYNFKIGFYYLTAGGNLSSVNWSEAVKVHIDFVPSPTPLPTILPTSTSVIVPTAIPTSTPKAITKINPTIAFTPTKIISPLTKENPPTGKSILSGVTALPGIGEVSSNDGEISGSADKILGINDRQKTKSSGPQIVAGILMTGAVICFIISIFFSIRIIKRREKREIPL</sequence>
<proteinExistence type="predicted"/>
<keyword evidence="1" id="KW-0472">Membrane</keyword>
<accession>A0A1F6A9X0</accession>
<feature type="transmembrane region" description="Helical" evidence="1">
    <location>
        <begin position="258"/>
        <end position="279"/>
    </location>
</feature>
<name>A0A1F6A9X0_9BACT</name>
<gene>
    <name evidence="2" type="ORF">A3D03_02335</name>
</gene>
<organism evidence="2 3">
    <name type="scientific">Candidatus Gottesmanbacteria bacterium RIFCSPHIGHO2_02_FULL_40_13</name>
    <dbReference type="NCBI Taxonomy" id="1798384"/>
    <lineage>
        <taxon>Bacteria</taxon>
        <taxon>Candidatus Gottesmaniibacteriota</taxon>
    </lineage>
</organism>
<dbReference type="Proteomes" id="UP000177092">
    <property type="component" value="Unassembled WGS sequence"/>
</dbReference>
<dbReference type="EMBL" id="MFJN01000020">
    <property type="protein sequence ID" value="OGG21535.1"/>
    <property type="molecule type" value="Genomic_DNA"/>
</dbReference>
<evidence type="ECO:0000313" key="2">
    <source>
        <dbReference type="EMBL" id="OGG21535.1"/>
    </source>
</evidence>
<evidence type="ECO:0000256" key="1">
    <source>
        <dbReference type="SAM" id="Phobius"/>
    </source>
</evidence>